<evidence type="ECO:0000313" key="4">
    <source>
        <dbReference type="EMBL" id="CAB4876342.1"/>
    </source>
</evidence>
<proteinExistence type="predicted"/>
<dbReference type="EMBL" id="CAEZWM010000218">
    <property type="protein sequence ID" value="CAB4670002.1"/>
    <property type="molecule type" value="Genomic_DNA"/>
</dbReference>
<dbReference type="EMBL" id="CAFBLK010000221">
    <property type="protein sequence ID" value="CAB4876342.1"/>
    <property type="molecule type" value="Genomic_DNA"/>
</dbReference>
<evidence type="ECO:0000256" key="1">
    <source>
        <dbReference type="SAM" id="Phobius"/>
    </source>
</evidence>
<feature type="transmembrane region" description="Helical" evidence="1">
    <location>
        <begin position="36"/>
        <end position="54"/>
    </location>
</feature>
<dbReference type="EMBL" id="CAFAAH010000114">
    <property type="protein sequence ID" value="CAB4797989.1"/>
    <property type="molecule type" value="Genomic_DNA"/>
</dbReference>
<keyword evidence="1" id="KW-1133">Transmembrane helix</keyword>
<name>A0A6J6M801_9ZZZZ</name>
<protein>
    <submittedName>
        <fullName evidence="2">Unannotated protein</fullName>
    </submittedName>
</protein>
<keyword evidence="1" id="KW-0812">Transmembrane</keyword>
<reference evidence="2" key="1">
    <citation type="submission" date="2020-05" db="EMBL/GenBank/DDBJ databases">
        <authorList>
            <person name="Chiriac C."/>
            <person name="Salcher M."/>
            <person name="Ghai R."/>
            <person name="Kavagutti S V."/>
        </authorList>
    </citation>
    <scope>NUCLEOTIDE SEQUENCE</scope>
</reference>
<sequence length="70" mass="7764">MRNEICEIETPFSEVVELVDAELMLDDPERGSIPEWVMLLVMGIGVVLALWAIVQPSLGDIVTNALGRLR</sequence>
<evidence type="ECO:0000313" key="3">
    <source>
        <dbReference type="EMBL" id="CAB4797989.1"/>
    </source>
</evidence>
<dbReference type="AlphaFoldDB" id="A0A6J6M801"/>
<accession>A0A6J6M801</accession>
<gene>
    <name evidence="2" type="ORF">UFOPK2242_01404</name>
    <name evidence="3" type="ORF">UFOPK2996_00906</name>
    <name evidence="4" type="ORF">UFOPK3317_01174</name>
</gene>
<organism evidence="2">
    <name type="scientific">freshwater metagenome</name>
    <dbReference type="NCBI Taxonomy" id="449393"/>
    <lineage>
        <taxon>unclassified sequences</taxon>
        <taxon>metagenomes</taxon>
        <taxon>ecological metagenomes</taxon>
    </lineage>
</organism>
<keyword evidence="1" id="KW-0472">Membrane</keyword>
<evidence type="ECO:0000313" key="2">
    <source>
        <dbReference type="EMBL" id="CAB4670002.1"/>
    </source>
</evidence>